<dbReference type="PANTHER" id="PTHR34693:SF2">
    <property type="entry name" value="DUF3602 DOMAIN-CONTAINING PROTEIN"/>
    <property type="match status" value="1"/>
</dbReference>
<name>A0AAN7USB1_9PEZI</name>
<dbReference type="Proteomes" id="UP001305414">
    <property type="component" value="Unassembled WGS sequence"/>
</dbReference>
<proteinExistence type="predicted"/>
<protein>
    <submittedName>
        <fullName evidence="2">Uncharacterized protein</fullName>
    </submittedName>
</protein>
<accession>A0AAN7USB1</accession>
<dbReference type="InterPro" id="IPR053203">
    <property type="entry name" value="Cisplatin_resist-associated"/>
</dbReference>
<sequence length="141" mass="14900">MPRFSIAEPHPTVRQNTYTHSGRGGAGNHFRAPLTTPASGIATTSKPLPPSTSNFYSGRGGAGNACVSQKRPVMSFDEEFKLQSQLEQKRVGHVGRGGAGNIFDAASPNPQRKNSSSSSSSTSSSRSVGFVERASSAFSRR</sequence>
<keyword evidence="3" id="KW-1185">Reference proteome</keyword>
<dbReference type="AlphaFoldDB" id="A0AAN7USB1"/>
<feature type="compositionally biased region" description="Polar residues" evidence="1">
    <location>
        <begin position="36"/>
        <end position="56"/>
    </location>
</feature>
<comment type="caution">
    <text evidence="2">The sequence shown here is derived from an EMBL/GenBank/DDBJ whole genome shotgun (WGS) entry which is preliminary data.</text>
</comment>
<evidence type="ECO:0000313" key="3">
    <source>
        <dbReference type="Proteomes" id="UP001305414"/>
    </source>
</evidence>
<dbReference type="Pfam" id="PF12223">
    <property type="entry name" value="DUF3602"/>
    <property type="match status" value="1"/>
</dbReference>
<evidence type="ECO:0000313" key="2">
    <source>
        <dbReference type="EMBL" id="KAK5634708.1"/>
    </source>
</evidence>
<evidence type="ECO:0000256" key="1">
    <source>
        <dbReference type="SAM" id="MobiDB-lite"/>
    </source>
</evidence>
<dbReference type="EMBL" id="JAWHQM010000043">
    <property type="protein sequence ID" value="KAK5634708.1"/>
    <property type="molecule type" value="Genomic_DNA"/>
</dbReference>
<feature type="region of interest" description="Disordered" evidence="1">
    <location>
        <begin position="87"/>
        <end position="141"/>
    </location>
</feature>
<dbReference type="PANTHER" id="PTHR34693">
    <property type="entry name" value="PROTEIN PAR32"/>
    <property type="match status" value="1"/>
</dbReference>
<organism evidence="2 3">
    <name type="scientific">Xylaria bambusicola</name>
    <dbReference type="NCBI Taxonomy" id="326684"/>
    <lineage>
        <taxon>Eukaryota</taxon>
        <taxon>Fungi</taxon>
        <taxon>Dikarya</taxon>
        <taxon>Ascomycota</taxon>
        <taxon>Pezizomycotina</taxon>
        <taxon>Sordariomycetes</taxon>
        <taxon>Xylariomycetidae</taxon>
        <taxon>Xylariales</taxon>
        <taxon>Xylariaceae</taxon>
        <taxon>Xylaria</taxon>
    </lineage>
</organism>
<reference evidence="2 3" key="1">
    <citation type="submission" date="2023-10" db="EMBL/GenBank/DDBJ databases">
        <title>Draft genome sequence of Xylaria bambusicola isolate GMP-LS, the root and basal stem rot pathogen of sugarcane in Indonesia.</title>
        <authorList>
            <person name="Selvaraj P."/>
            <person name="Muralishankar V."/>
            <person name="Muruganantham S."/>
            <person name="Sp S."/>
            <person name="Haryani S."/>
            <person name="Lau K.J.X."/>
            <person name="Naqvi N.I."/>
        </authorList>
    </citation>
    <scope>NUCLEOTIDE SEQUENCE [LARGE SCALE GENOMIC DNA]</scope>
    <source>
        <strain evidence="2">GMP-LS</strain>
    </source>
</reference>
<dbReference type="InterPro" id="IPR022024">
    <property type="entry name" value="DUF3602"/>
</dbReference>
<feature type="region of interest" description="Disordered" evidence="1">
    <location>
        <begin position="1"/>
        <end position="63"/>
    </location>
</feature>
<gene>
    <name evidence="2" type="ORF">RRF57_010421</name>
</gene>
<feature type="compositionally biased region" description="Low complexity" evidence="1">
    <location>
        <begin position="115"/>
        <end position="127"/>
    </location>
</feature>